<evidence type="ECO:0000256" key="2">
    <source>
        <dbReference type="SAM" id="Phobius"/>
    </source>
</evidence>
<accession>A0AAD6VA92</accession>
<evidence type="ECO:0000259" key="3">
    <source>
        <dbReference type="Pfam" id="PF20152"/>
    </source>
</evidence>
<sequence length="317" mass="34053">MDAASVGQFTIPVFIGTIVNWGLLGTLAVQVYIYFVAFPGDPRSTKTIVALIVIAEVLQTLGDSRDTLRSFGTEWGNPDVLDEVGWAWFSVPILGSLIACMGQLFFARRIYLVSKGLCVPAVIAVITVVQFGAGIWTGVDIVQAKRFSLLVFRLFRPPVVWLSATALSDLLIVGATAFYLNKARPKPGFNHTTDVTVSRIIKLSVETGLFCALSALAVLALFVAYDGNNYHLGVCIWLSKVYSNSIMVILNSRAQIAHRGTALGSTVPTSRSTAPDGALCSSGAQDSVRVDIETTKSGDWSTICQSEPDGKSDPEVV</sequence>
<feature type="transmembrane region" description="Helical" evidence="2">
    <location>
        <begin position="230"/>
        <end position="250"/>
    </location>
</feature>
<dbReference type="PANTHER" id="PTHR40465">
    <property type="entry name" value="CHROMOSOME 1, WHOLE GENOME SHOTGUN SEQUENCE"/>
    <property type="match status" value="1"/>
</dbReference>
<feature type="transmembrane region" description="Helical" evidence="2">
    <location>
        <begin position="12"/>
        <end position="35"/>
    </location>
</feature>
<keyword evidence="2" id="KW-0812">Transmembrane</keyword>
<name>A0AAD6VA92_9AGAR</name>
<gene>
    <name evidence="4" type="ORF">GGX14DRAFT_118532</name>
</gene>
<comment type="caution">
    <text evidence="4">The sequence shown here is derived from an EMBL/GenBank/DDBJ whole genome shotgun (WGS) entry which is preliminary data.</text>
</comment>
<feature type="transmembrane region" description="Helical" evidence="2">
    <location>
        <begin position="85"/>
        <end position="106"/>
    </location>
</feature>
<keyword evidence="2" id="KW-1133">Transmembrane helix</keyword>
<protein>
    <recommendedName>
        <fullName evidence="3">DUF6534 domain-containing protein</fullName>
    </recommendedName>
</protein>
<dbReference type="AlphaFoldDB" id="A0AAD6VA92"/>
<organism evidence="4 5">
    <name type="scientific">Mycena pura</name>
    <dbReference type="NCBI Taxonomy" id="153505"/>
    <lineage>
        <taxon>Eukaryota</taxon>
        <taxon>Fungi</taxon>
        <taxon>Dikarya</taxon>
        <taxon>Basidiomycota</taxon>
        <taxon>Agaricomycotina</taxon>
        <taxon>Agaricomycetes</taxon>
        <taxon>Agaricomycetidae</taxon>
        <taxon>Agaricales</taxon>
        <taxon>Marasmiineae</taxon>
        <taxon>Mycenaceae</taxon>
        <taxon>Mycena</taxon>
    </lineage>
</organism>
<keyword evidence="2" id="KW-0472">Membrane</keyword>
<dbReference type="Pfam" id="PF20152">
    <property type="entry name" value="DUF6534"/>
    <property type="match status" value="1"/>
</dbReference>
<evidence type="ECO:0000313" key="4">
    <source>
        <dbReference type="EMBL" id="KAJ7207114.1"/>
    </source>
</evidence>
<evidence type="ECO:0000313" key="5">
    <source>
        <dbReference type="Proteomes" id="UP001219525"/>
    </source>
</evidence>
<feature type="transmembrane region" description="Helical" evidence="2">
    <location>
        <begin position="159"/>
        <end position="180"/>
    </location>
</feature>
<reference evidence="4" key="1">
    <citation type="submission" date="2023-03" db="EMBL/GenBank/DDBJ databases">
        <title>Massive genome expansion in bonnet fungi (Mycena s.s.) driven by repeated elements and novel gene families across ecological guilds.</title>
        <authorList>
            <consortium name="Lawrence Berkeley National Laboratory"/>
            <person name="Harder C.B."/>
            <person name="Miyauchi S."/>
            <person name="Viragh M."/>
            <person name="Kuo A."/>
            <person name="Thoen E."/>
            <person name="Andreopoulos B."/>
            <person name="Lu D."/>
            <person name="Skrede I."/>
            <person name="Drula E."/>
            <person name="Henrissat B."/>
            <person name="Morin E."/>
            <person name="Kohler A."/>
            <person name="Barry K."/>
            <person name="LaButti K."/>
            <person name="Morin E."/>
            <person name="Salamov A."/>
            <person name="Lipzen A."/>
            <person name="Mereny Z."/>
            <person name="Hegedus B."/>
            <person name="Baldrian P."/>
            <person name="Stursova M."/>
            <person name="Weitz H."/>
            <person name="Taylor A."/>
            <person name="Grigoriev I.V."/>
            <person name="Nagy L.G."/>
            <person name="Martin F."/>
            <person name="Kauserud H."/>
        </authorList>
    </citation>
    <scope>NUCLEOTIDE SEQUENCE</scope>
    <source>
        <strain evidence="4">9144</strain>
    </source>
</reference>
<feature type="region of interest" description="Disordered" evidence="1">
    <location>
        <begin position="266"/>
        <end position="285"/>
    </location>
</feature>
<feature type="region of interest" description="Disordered" evidence="1">
    <location>
        <begin position="294"/>
        <end position="317"/>
    </location>
</feature>
<keyword evidence="5" id="KW-1185">Reference proteome</keyword>
<dbReference type="InterPro" id="IPR045339">
    <property type="entry name" value="DUF6534"/>
</dbReference>
<dbReference type="EMBL" id="JARJCW010000037">
    <property type="protein sequence ID" value="KAJ7207114.1"/>
    <property type="molecule type" value="Genomic_DNA"/>
</dbReference>
<feature type="compositionally biased region" description="Basic and acidic residues" evidence="1">
    <location>
        <begin position="308"/>
        <end position="317"/>
    </location>
</feature>
<feature type="transmembrane region" description="Helical" evidence="2">
    <location>
        <begin position="200"/>
        <end position="224"/>
    </location>
</feature>
<feature type="domain" description="DUF6534" evidence="3">
    <location>
        <begin position="166"/>
        <end position="254"/>
    </location>
</feature>
<evidence type="ECO:0000256" key="1">
    <source>
        <dbReference type="SAM" id="MobiDB-lite"/>
    </source>
</evidence>
<dbReference type="Proteomes" id="UP001219525">
    <property type="component" value="Unassembled WGS sequence"/>
</dbReference>
<dbReference type="PANTHER" id="PTHR40465:SF1">
    <property type="entry name" value="DUF6534 DOMAIN-CONTAINING PROTEIN"/>
    <property type="match status" value="1"/>
</dbReference>
<proteinExistence type="predicted"/>
<feature type="transmembrane region" description="Helical" evidence="2">
    <location>
        <begin position="118"/>
        <end position="139"/>
    </location>
</feature>